<name>A0A8J4H9R6_9PROT</name>
<dbReference type="Pfam" id="PF00723">
    <property type="entry name" value="Glyco_hydro_15"/>
    <property type="match status" value="2"/>
</dbReference>
<dbReference type="GO" id="GO:0005975">
    <property type="term" value="P:carbohydrate metabolic process"/>
    <property type="evidence" value="ECO:0007669"/>
    <property type="project" value="InterPro"/>
</dbReference>
<dbReference type="InterPro" id="IPR011613">
    <property type="entry name" value="GH15-like"/>
</dbReference>
<protein>
    <submittedName>
        <fullName evidence="3">Glycosyl hydrolase</fullName>
    </submittedName>
</protein>
<reference evidence="3" key="1">
    <citation type="journal article" date="2020" name="mSystems">
        <title>Genome- and Community-Level Interaction Insights into Carbon Utilization and Element Cycling Functions of Hydrothermarchaeota in Hydrothermal Sediment.</title>
        <authorList>
            <person name="Zhou Z."/>
            <person name="Liu Y."/>
            <person name="Xu W."/>
            <person name="Pan J."/>
            <person name="Luo Z.H."/>
            <person name="Li M."/>
        </authorList>
    </citation>
    <scope>NUCLEOTIDE SEQUENCE</scope>
    <source>
        <strain evidence="3">SpSt-997</strain>
    </source>
</reference>
<dbReference type="InterPro" id="IPR011013">
    <property type="entry name" value="Gal_mutarotase_sf_dom"/>
</dbReference>
<keyword evidence="3" id="KW-0378">Hydrolase</keyword>
<feature type="domain" description="GH15-like" evidence="1">
    <location>
        <begin position="294"/>
        <end position="354"/>
    </location>
</feature>
<comment type="caution">
    <text evidence="3">The sequence shown here is derived from an EMBL/GenBank/DDBJ whole genome shotgun (WGS) entry which is preliminary data.</text>
</comment>
<dbReference type="InterPro" id="IPR015220">
    <property type="entry name" value="Glucodextranase_N"/>
</dbReference>
<gene>
    <name evidence="3" type="ORF">ENY07_01470</name>
</gene>
<dbReference type="SUPFAM" id="SSF48208">
    <property type="entry name" value="Six-hairpin glycosidases"/>
    <property type="match status" value="1"/>
</dbReference>
<dbReference type="Gene3D" id="2.70.98.10">
    <property type="match status" value="1"/>
</dbReference>
<dbReference type="Gene3D" id="1.50.10.10">
    <property type="match status" value="1"/>
</dbReference>
<evidence type="ECO:0000259" key="2">
    <source>
        <dbReference type="Pfam" id="PF09137"/>
    </source>
</evidence>
<dbReference type="PANTHER" id="PTHR31616:SF0">
    <property type="entry name" value="GLUCAN 1,4-ALPHA-GLUCOSIDASE"/>
    <property type="match status" value="1"/>
</dbReference>
<dbReference type="PANTHER" id="PTHR31616">
    <property type="entry name" value="TREHALASE"/>
    <property type="match status" value="1"/>
</dbReference>
<dbReference type="GO" id="GO:0030246">
    <property type="term" value="F:carbohydrate binding"/>
    <property type="evidence" value="ECO:0007669"/>
    <property type="project" value="InterPro"/>
</dbReference>
<dbReference type="EMBL" id="DTQM01000027">
    <property type="protein sequence ID" value="HGC41880.1"/>
    <property type="molecule type" value="Genomic_DNA"/>
</dbReference>
<feature type="domain" description="GH15-like" evidence="1">
    <location>
        <begin position="373"/>
        <end position="671"/>
    </location>
</feature>
<dbReference type="InterPro" id="IPR012341">
    <property type="entry name" value="6hp_glycosidase-like_sf"/>
</dbReference>
<dbReference type="InterPro" id="IPR008928">
    <property type="entry name" value="6-hairpin_glycosidase_sf"/>
</dbReference>
<dbReference type="CDD" id="cd07430">
    <property type="entry name" value="GH15_N"/>
    <property type="match status" value="1"/>
</dbReference>
<dbReference type="Pfam" id="PF09137">
    <property type="entry name" value="Glucodextran_N"/>
    <property type="match status" value="1"/>
</dbReference>
<dbReference type="GO" id="GO:0016757">
    <property type="term" value="F:glycosyltransferase activity"/>
    <property type="evidence" value="ECO:0007669"/>
    <property type="project" value="UniProtKB-ARBA"/>
</dbReference>
<dbReference type="AlphaFoldDB" id="A0A8J4H9R6"/>
<dbReference type="SUPFAM" id="SSF74650">
    <property type="entry name" value="Galactose mutarotase-like"/>
    <property type="match status" value="1"/>
</dbReference>
<dbReference type="GO" id="GO:0004553">
    <property type="term" value="F:hydrolase activity, hydrolyzing O-glycosyl compounds"/>
    <property type="evidence" value="ECO:0007669"/>
    <property type="project" value="TreeGrafter"/>
</dbReference>
<organism evidence="3">
    <name type="scientific">Acidicaldus sp</name>
    <dbReference type="NCBI Taxonomy" id="1872105"/>
    <lineage>
        <taxon>Bacteria</taxon>
        <taxon>Pseudomonadati</taxon>
        <taxon>Pseudomonadota</taxon>
        <taxon>Alphaproteobacteria</taxon>
        <taxon>Acetobacterales</taxon>
        <taxon>Acetobacteraceae</taxon>
        <taxon>Acidicaldus</taxon>
    </lineage>
</organism>
<evidence type="ECO:0000313" key="3">
    <source>
        <dbReference type="EMBL" id="HGC41880.1"/>
    </source>
</evidence>
<evidence type="ECO:0000259" key="1">
    <source>
        <dbReference type="Pfam" id="PF00723"/>
    </source>
</evidence>
<accession>A0A8J4H9R6</accession>
<feature type="domain" description="Glucodextranase N-terminal" evidence="2">
    <location>
        <begin position="11"/>
        <end position="268"/>
    </location>
</feature>
<sequence>MPETAASRPEAPGAPGATPTWCSSAKDMVGCALGPARLWFTIGFGIINGVYHPRIDIPQIRDLGFIVADGAGFWVEVKRLGGYTLRLAAPGVPAVEILHTHPRFTLRLRVTPDPLRDVLLVEPTLSGDAELRLYALLAPHIGATGEGNVAAVARYRGRRVLWAEQGPFGLALAAADQRQRDVLGAASAGYVGVSDGWQDFAQHGRLTWQYERAGPGNVALIAALPRVSVLALGFAASKQAAATLAVSSLLEPFDSVLLRQVSDWQAWYALANARNPVRWEAPEALRDQFMVSTMVLRAHLDKTYPGAMVASLSIPWGDRQSERGGYHLVWPRDLVQCAGALLVLGAEDEARNALRYLIATQREDGHWEQNQWLGGRPYWHGKQLDETAFPVLLAALLAEHDALGGTEVASMIERALGYILCHGPASEQDRWEESAGINAFTLATCIAALVAGAPFLPLRARRLALAMADFWNASAEHWLAIHGGRLAAEAGVAGHYIHIAPARILADASAFADPIPLHNQADHTTLPAAELVSLDFLQLVRLGLRRASDPLIQDSLAVADRLLKVETPSGPAWHRYVHDGYGETEDGSPFTGHGRGRAWPLLAGERGHHEVAAGRDPLPLLEAMVAMAGPGGMIPEQVWDAAPIPRRFLYPGRPSGSAMPLAWAHAEFIKLVVSRHAGRPIDAPTAVARRYREHRRPARRSFWLPHAPIGTFAAGTRLVIALAQPAEIHWRIAGEAEARVSATLPAGLGLHTADLPVGHLPAGTAIEFTWRDRQSGNWAGENFRLLAR</sequence>
<dbReference type="InterPro" id="IPR014718">
    <property type="entry name" value="GH-type_carb-bd"/>
</dbReference>
<proteinExistence type="predicted"/>